<dbReference type="Proteomes" id="UP000295499">
    <property type="component" value="Unassembled WGS sequence"/>
</dbReference>
<feature type="domain" description="Aminoacyl-transfer RNA synthetases class-II family profile" evidence="12">
    <location>
        <begin position="39"/>
        <end position="293"/>
    </location>
</feature>
<dbReference type="GO" id="GO:0005524">
    <property type="term" value="F:ATP binding"/>
    <property type="evidence" value="ECO:0007669"/>
    <property type="project" value="UniProtKB-UniRule"/>
</dbReference>
<dbReference type="GO" id="GO:0004827">
    <property type="term" value="F:proline-tRNA ligase activity"/>
    <property type="evidence" value="ECO:0007669"/>
    <property type="project" value="UniProtKB-UniRule"/>
</dbReference>
<evidence type="ECO:0000256" key="4">
    <source>
        <dbReference type="ARBA" id="ARBA00022598"/>
    </source>
</evidence>
<dbReference type="EC" id="6.1.1.15" evidence="11"/>
<dbReference type="PANTHER" id="PTHR43382">
    <property type="entry name" value="PROLYL-TRNA SYNTHETASE"/>
    <property type="match status" value="1"/>
</dbReference>
<keyword evidence="14" id="KW-1185">Reference proteome</keyword>
<dbReference type="CDD" id="cd00778">
    <property type="entry name" value="ProRS_core_arch_euk"/>
    <property type="match status" value="1"/>
</dbReference>
<dbReference type="Gene3D" id="3.30.110.30">
    <property type="entry name" value="C-terminal domain of ProRS"/>
    <property type="match status" value="1"/>
</dbReference>
<dbReference type="GO" id="GO:0005737">
    <property type="term" value="C:cytoplasm"/>
    <property type="evidence" value="ECO:0007669"/>
    <property type="project" value="UniProtKB-SubCell"/>
</dbReference>
<keyword evidence="7 11" id="KW-0648">Protein biosynthesis</keyword>
<comment type="subunit">
    <text evidence="2 11">Homodimer.</text>
</comment>
<evidence type="ECO:0000256" key="5">
    <source>
        <dbReference type="ARBA" id="ARBA00022741"/>
    </source>
</evidence>
<dbReference type="InterPro" id="IPR004154">
    <property type="entry name" value="Anticodon-bd"/>
</dbReference>
<dbReference type="AlphaFoldDB" id="A0A4R6IKG9"/>
<reference evidence="13 14" key="1">
    <citation type="submission" date="2019-03" db="EMBL/GenBank/DDBJ databases">
        <title>Genomic Encyclopedia of Archaeal and Bacterial Type Strains, Phase II (KMG-II): from individual species to whole genera.</title>
        <authorList>
            <person name="Goeker M."/>
        </authorList>
    </citation>
    <scope>NUCLEOTIDE SEQUENCE [LARGE SCALE GENOMIC DNA]</scope>
    <source>
        <strain evidence="13 14">DSM 19034</strain>
    </source>
</reference>
<keyword evidence="3 11" id="KW-0963">Cytoplasm</keyword>
<proteinExistence type="inferred from homology"/>
<dbReference type="NCBIfam" id="TIGR00408">
    <property type="entry name" value="proS_fam_I"/>
    <property type="match status" value="1"/>
</dbReference>
<dbReference type="InterPro" id="IPR017449">
    <property type="entry name" value="Pro-tRNA_synth_II"/>
</dbReference>
<evidence type="ECO:0000313" key="13">
    <source>
        <dbReference type="EMBL" id="TDO22570.1"/>
    </source>
</evidence>
<evidence type="ECO:0000256" key="2">
    <source>
        <dbReference type="ARBA" id="ARBA00011738"/>
    </source>
</evidence>
<dbReference type="Pfam" id="PF00587">
    <property type="entry name" value="tRNA-synt_2b"/>
    <property type="match status" value="1"/>
</dbReference>
<comment type="function">
    <text evidence="11">Catalyzes the attachment of proline to tRNA(Pro) in a two-step reaction: proline is first activated by ATP to form Pro-AMP and then transferred to the acceptor end of tRNA(Pro).</text>
</comment>
<evidence type="ECO:0000256" key="6">
    <source>
        <dbReference type="ARBA" id="ARBA00022840"/>
    </source>
</evidence>
<dbReference type="OrthoDB" id="9809052at2"/>
<keyword evidence="8 11" id="KW-0030">Aminoacyl-tRNA synthetase</keyword>
<comment type="similarity">
    <text evidence="10 11">Belongs to the class-II aminoacyl-tRNA synthetase family. ProS type 3 subfamily.</text>
</comment>
<dbReference type="Gene3D" id="3.40.50.800">
    <property type="entry name" value="Anticodon-binding domain"/>
    <property type="match status" value="1"/>
</dbReference>
<dbReference type="PROSITE" id="PS50862">
    <property type="entry name" value="AA_TRNA_LIGASE_II"/>
    <property type="match status" value="1"/>
</dbReference>
<dbReference type="EMBL" id="SNWM01000002">
    <property type="protein sequence ID" value="TDO22570.1"/>
    <property type="molecule type" value="Genomic_DNA"/>
</dbReference>
<evidence type="ECO:0000256" key="3">
    <source>
        <dbReference type="ARBA" id="ARBA00022490"/>
    </source>
</evidence>
<dbReference type="CDD" id="cd00862">
    <property type="entry name" value="ProRS_anticodon_zinc"/>
    <property type="match status" value="1"/>
</dbReference>
<evidence type="ECO:0000256" key="10">
    <source>
        <dbReference type="ARBA" id="ARBA00060806"/>
    </source>
</evidence>
<name>A0A4R6IKG9_9SPHI</name>
<comment type="subcellular location">
    <subcellularLocation>
        <location evidence="1 11">Cytoplasm</location>
    </subcellularLocation>
</comment>
<evidence type="ECO:0000256" key="1">
    <source>
        <dbReference type="ARBA" id="ARBA00004496"/>
    </source>
</evidence>
<dbReference type="InterPro" id="IPR004499">
    <property type="entry name" value="Pro-tRNA-ligase_IIa_arc-type"/>
</dbReference>
<evidence type="ECO:0000256" key="11">
    <source>
        <dbReference type="HAMAP-Rule" id="MF_01571"/>
    </source>
</evidence>
<dbReference type="SMART" id="SM00946">
    <property type="entry name" value="ProRS-C_1"/>
    <property type="match status" value="1"/>
</dbReference>
<dbReference type="GO" id="GO:0006433">
    <property type="term" value="P:prolyl-tRNA aminoacylation"/>
    <property type="evidence" value="ECO:0007669"/>
    <property type="project" value="UniProtKB-UniRule"/>
</dbReference>
<evidence type="ECO:0000256" key="7">
    <source>
        <dbReference type="ARBA" id="ARBA00022917"/>
    </source>
</evidence>
<dbReference type="FunFam" id="3.40.50.800:FF:000005">
    <property type="entry name" value="bifunctional glutamate/proline--tRNA ligase"/>
    <property type="match status" value="1"/>
</dbReference>
<sequence length="490" mass="55493">MSKGITSKSEDYSQWYNDIVIKADLAEHSSVKGCMVIKPYGYSIWEKMQAVLDQKFKDTGHSNAYFPLFIPKSFFSKEASHVEGFATECAVVTHYRLKNDGNGNIIVDETAKLEEELIVRPTSETIIWNTYKGWIQSYRDLPILVNQWANVVRWEMRTRLFLRTTEFLWQEGHTAHATSQEAVEETEKMLNVYADFAENWMAVPVVKGKKTPNERFAGALDTYCIEALMQDGKALQAGTSHFLGQNFAKAFDVKFTNREGKIEHVWASSWGVSTRLIGALIMAHSDDAGLVLPPKLAPIQVVIVPIYKSDEDLKNISAFVDELIPKLKGLGISVKYDDRDTQRPGFKFAEYELKGVPVRLAIGGRDLENKTVELARRDTREKSTVSQEGLDLHIAQLLEDIQSNIYKKAADFRTEHITEANSYEEFKELLDGKAGFISAHWDGSPETEQKIKEETKATIRCIPLDNPLEDGICIYSGKPSIQRVLFARAY</sequence>
<accession>A0A4R6IKG9</accession>
<dbReference type="InterPro" id="IPR016061">
    <property type="entry name" value="Pro-tRNA_ligase_II_C"/>
</dbReference>
<organism evidence="13 14">
    <name type="scientific">Pedobacter duraquae</name>
    <dbReference type="NCBI Taxonomy" id="425511"/>
    <lineage>
        <taxon>Bacteria</taxon>
        <taxon>Pseudomonadati</taxon>
        <taxon>Bacteroidota</taxon>
        <taxon>Sphingobacteriia</taxon>
        <taxon>Sphingobacteriales</taxon>
        <taxon>Sphingobacteriaceae</taxon>
        <taxon>Pedobacter</taxon>
    </lineage>
</organism>
<dbReference type="InterPro" id="IPR033721">
    <property type="entry name" value="ProRS_core_arch_euk"/>
</dbReference>
<dbReference type="SUPFAM" id="SSF55681">
    <property type="entry name" value="Class II aaRS and biotin synthetases"/>
    <property type="match status" value="1"/>
</dbReference>
<evidence type="ECO:0000256" key="9">
    <source>
        <dbReference type="ARBA" id="ARBA00047671"/>
    </source>
</evidence>
<dbReference type="SUPFAM" id="SSF64586">
    <property type="entry name" value="C-terminal domain of ProRS"/>
    <property type="match status" value="1"/>
</dbReference>
<dbReference type="HAMAP" id="MF_01571">
    <property type="entry name" value="Pro_tRNA_synth_type3"/>
    <property type="match status" value="1"/>
</dbReference>
<dbReference type="Pfam" id="PF03129">
    <property type="entry name" value="HGTP_anticodon"/>
    <property type="match status" value="1"/>
</dbReference>
<gene>
    <name evidence="11" type="primary">proS</name>
    <name evidence="13" type="ORF">CLV32_1546</name>
</gene>
<dbReference type="InterPro" id="IPR002314">
    <property type="entry name" value="aa-tRNA-synt_IIb"/>
</dbReference>
<dbReference type="GO" id="GO:0017101">
    <property type="term" value="C:aminoacyl-tRNA synthetase multienzyme complex"/>
    <property type="evidence" value="ECO:0007669"/>
    <property type="project" value="TreeGrafter"/>
</dbReference>
<comment type="catalytic activity">
    <reaction evidence="9 11">
        <text>tRNA(Pro) + L-proline + ATP = L-prolyl-tRNA(Pro) + AMP + diphosphate</text>
        <dbReference type="Rhea" id="RHEA:14305"/>
        <dbReference type="Rhea" id="RHEA-COMP:9700"/>
        <dbReference type="Rhea" id="RHEA-COMP:9702"/>
        <dbReference type="ChEBI" id="CHEBI:30616"/>
        <dbReference type="ChEBI" id="CHEBI:33019"/>
        <dbReference type="ChEBI" id="CHEBI:60039"/>
        <dbReference type="ChEBI" id="CHEBI:78442"/>
        <dbReference type="ChEBI" id="CHEBI:78532"/>
        <dbReference type="ChEBI" id="CHEBI:456215"/>
        <dbReference type="EC" id="6.1.1.15"/>
    </reaction>
</comment>
<dbReference type="Pfam" id="PF09180">
    <property type="entry name" value="ProRS-C_1"/>
    <property type="match status" value="1"/>
</dbReference>
<dbReference type="PANTHER" id="PTHR43382:SF2">
    <property type="entry name" value="BIFUNCTIONAL GLUTAMATE_PROLINE--TRNA LIGASE"/>
    <property type="match status" value="1"/>
</dbReference>
<dbReference type="InterPro" id="IPR006195">
    <property type="entry name" value="aa-tRNA-synth_II"/>
</dbReference>
<keyword evidence="5 11" id="KW-0547">Nucleotide-binding</keyword>
<dbReference type="Gene3D" id="3.30.930.10">
    <property type="entry name" value="Bira Bifunctional Protein, Domain 2"/>
    <property type="match status" value="1"/>
</dbReference>
<dbReference type="RefSeq" id="WP_133554036.1">
    <property type="nucleotide sequence ID" value="NZ_SNWM01000002.1"/>
</dbReference>
<evidence type="ECO:0000313" key="14">
    <source>
        <dbReference type="Proteomes" id="UP000295499"/>
    </source>
</evidence>
<keyword evidence="4 11" id="KW-0436">Ligase</keyword>
<evidence type="ECO:0000259" key="12">
    <source>
        <dbReference type="PROSITE" id="PS50862"/>
    </source>
</evidence>
<protein>
    <recommendedName>
        <fullName evidence="11">Proline--tRNA ligase</fullName>
        <ecNumber evidence="11">6.1.1.15</ecNumber>
    </recommendedName>
    <alternativeName>
        <fullName evidence="11">Prolyl-tRNA synthetase</fullName>
        <shortName evidence="11">ProRS</shortName>
    </alternativeName>
</protein>
<dbReference type="InterPro" id="IPR036621">
    <property type="entry name" value="Anticodon-bd_dom_sf"/>
</dbReference>
<dbReference type="SUPFAM" id="SSF52954">
    <property type="entry name" value="Class II aaRS ABD-related"/>
    <property type="match status" value="1"/>
</dbReference>
<keyword evidence="6 11" id="KW-0067">ATP-binding</keyword>
<comment type="caution">
    <text evidence="13">The sequence shown here is derived from an EMBL/GenBank/DDBJ whole genome shotgun (WGS) entry which is preliminary data.</text>
</comment>
<comment type="domain">
    <text evidence="11">Consists of three domains: the N-terminal catalytic domain, the anticodon-binding domain and the C-terminal extension.</text>
</comment>
<dbReference type="FunFam" id="3.30.930.10:FF:000023">
    <property type="entry name" value="Proline--tRNA ligase"/>
    <property type="match status" value="1"/>
</dbReference>
<evidence type="ECO:0000256" key="8">
    <source>
        <dbReference type="ARBA" id="ARBA00023146"/>
    </source>
</evidence>
<dbReference type="InterPro" id="IPR045864">
    <property type="entry name" value="aa-tRNA-synth_II/BPL/LPL"/>
</dbReference>